<dbReference type="PROSITE" id="PS50853">
    <property type="entry name" value="FN3"/>
    <property type="match status" value="1"/>
</dbReference>
<evidence type="ECO:0000256" key="1">
    <source>
        <dbReference type="ARBA" id="ARBA00004239"/>
    </source>
</evidence>
<dbReference type="SMART" id="SM00060">
    <property type="entry name" value="FN3"/>
    <property type="match status" value="2"/>
</dbReference>
<comment type="subcellular location">
    <subcellularLocation>
        <location evidence="1">Secreted</location>
        <location evidence="1">Extracellular space</location>
    </subcellularLocation>
</comment>
<evidence type="ECO:0000313" key="6">
    <source>
        <dbReference type="Proteomes" id="UP000314294"/>
    </source>
</evidence>
<dbReference type="PANTHER" id="PTHR46708">
    <property type="entry name" value="TENASCIN"/>
    <property type="match status" value="1"/>
</dbReference>
<dbReference type="SUPFAM" id="SSF53300">
    <property type="entry name" value="vWA-like"/>
    <property type="match status" value="1"/>
</dbReference>
<name>A0A4Z2GFU5_9TELE</name>
<comment type="caution">
    <text evidence="5">The sequence shown here is derived from an EMBL/GenBank/DDBJ whole genome shotgun (WGS) entry which is preliminary data.</text>
</comment>
<feature type="domain" description="Fibronectin type-III" evidence="4">
    <location>
        <begin position="10"/>
        <end position="100"/>
    </location>
</feature>
<protein>
    <submittedName>
        <fullName evidence="5">Collagen alpha-1(XIV) chain</fullName>
    </submittedName>
</protein>
<proteinExistence type="predicted"/>
<dbReference type="GO" id="GO:0005576">
    <property type="term" value="C:extracellular region"/>
    <property type="evidence" value="ECO:0007669"/>
    <property type="project" value="UniProtKB-SubCell"/>
</dbReference>
<dbReference type="PROSITE" id="PS50234">
    <property type="entry name" value="VWFA"/>
    <property type="match status" value="1"/>
</dbReference>
<feature type="domain" description="VWFA" evidence="3">
    <location>
        <begin position="217"/>
        <end position="260"/>
    </location>
</feature>
<keyword evidence="5" id="KW-0176">Collagen</keyword>
<dbReference type="Gene3D" id="3.40.50.410">
    <property type="entry name" value="von Willebrand factor, type A domain"/>
    <property type="match status" value="1"/>
</dbReference>
<dbReference type="Pfam" id="PF00092">
    <property type="entry name" value="VWA"/>
    <property type="match status" value="1"/>
</dbReference>
<keyword evidence="2" id="KW-0677">Repeat</keyword>
<dbReference type="InterPro" id="IPR050991">
    <property type="entry name" value="ECM_Regulatory_Proteins"/>
</dbReference>
<dbReference type="OrthoDB" id="8949427at2759"/>
<dbReference type="InterPro" id="IPR036116">
    <property type="entry name" value="FN3_sf"/>
</dbReference>
<dbReference type="InterPro" id="IPR002035">
    <property type="entry name" value="VWF_A"/>
</dbReference>
<sequence length="307" mass="33831">MMFVAVPLLSPGNLRVSEEWYNRFRLTWDPPQSPAVGYRIAYQPLDDPGPVLETTVGEDVNSQLLLSLQSGTEYSVQVTATYPAGQSEPLLVNAKTLFLGVSGLSTYQVRPYSLCVQWQPLLHATLYRVSIQSTLNGQRQEVSLGGGASRQCFYDLTPSSQYQISVHTQMQEIEGPSVSITDMTMPAPTLAPTELPATEAPPTIPPAKEVCKEAKADLAFLVDGSWSIGDDNFMKITRFLYSTMGSLDLIGPDGTQVSHVATLRSFITSRRISEEERKSKIVMNKVYPVACNVSPFLYLLITENVLN</sequence>
<dbReference type="GO" id="GO:0005581">
    <property type="term" value="C:collagen trimer"/>
    <property type="evidence" value="ECO:0007669"/>
    <property type="project" value="UniProtKB-KW"/>
</dbReference>
<organism evidence="5 6">
    <name type="scientific">Liparis tanakae</name>
    <name type="common">Tanaka's snailfish</name>
    <dbReference type="NCBI Taxonomy" id="230148"/>
    <lineage>
        <taxon>Eukaryota</taxon>
        <taxon>Metazoa</taxon>
        <taxon>Chordata</taxon>
        <taxon>Craniata</taxon>
        <taxon>Vertebrata</taxon>
        <taxon>Euteleostomi</taxon>
        <taxon>Actinopterygii</taxon>
        <taxon>Neopterygii</taxon>
        <taxon>Teleostei</taxon>
        <taxon>Neoteleostei</taxon>
        <taxon>Acanthomorphata</taxon>
        <taxon>Eupercaria</taxon>
        <taxon>Perciformes</taxon>
        <taxon>Cottioidei</taxon>
        <taxon>Cottales</taxon>
        <taxon>Liparidae</taxon>
        <taxon>Liparis</taxon>
    </lineage>
</organism>
<reference evidence="5 6" key="1">
    <citation type="submission" date="2019-03" db="EMBL/GenBank/DDBJ databases">
        <title>First draft genome of Liparis tanakae, snailfish: a comprehensive survey of snailfish specific genes.</title>
        <authorList>
            <person name="Kim W."/>
            <person name="Song I."/>
            <person name="Jeong J.-H."/>
            <person name="Kim D."/>
            <person name="Kim S."/>
            <person name="Ryu S."/>
            <person name="Song J.Y."/>
            <person name="Lee S.K."/>
        </authorList>
    </citation>
    <scope>NUCLEOTIDE SEQUENCE [LARGE SCALE GENOMIC DNA]</scope>
    <source>
        <tissue evidence="5">Muscle</tissue>
    </source>
</reference>
<dbReference type="InterPro" id="IPR036465">
    <property type="entry name" value="vWFA_dom_sf"/>
</dbReference>
<evidence type="ECO:0000313" key="5">
    <source>
        <dbReference type="EMBL" id="TNN52160.1"/>
    </source>
</evidence>
<dbReference type="PANTHER" id="PTHR46708:SF2">
    <property type="entry name" value="FIBRONECTIN TYPE-III DOMAIN-CONTAINING PROTEIN"/>
    <property type="match status" value="1"/>
</dbReference>
<dbReference type="EMBL" id="SRLO01000557">
    <property type="protein sequence ID" value="TNN52160.1"/>
    <property type="molecule type" value="Genomic_DNA"/>
</dbReference>
<dbReference type="Pfam" id="PF00041">
    <property type="entry name" value="fn3"/>
    <property type="match status" value="1"/>
</dbReference>
<keyword evidence="6" id="KW-1185">Reference proteome</keyword>
<dbReference type="InterPro" id="IPR013783">
    <property type="entry name" value="Ig-like_fold"/>
</dbReference>
<dbReference type="SUPFAM" id="SSF49265">
    <property type="entry name" value="Fibronectin type III"/>
    <property type="match status" value="2"/>
</dbReference>
<evidence type="ECO:0000256" key="2">
    <source>
        <dbReference type="ARBA" id="ARBA00022737"/>
    </source>
</evidence>
<dbReference type="CDD" id="cd00063">
    <property type="entry name" value="FN3"/>
    <property type="match status" value="1"/>
</dbReference>
<dbReference type="FunFam" id="2.60.40.10:FF:000444">
    <property type="entry name" value="Collagen alpha-1(XIV) chain isoform X2"/>
    <property type="match status" value="1"/>
</dbReference>
<dbReference type="Gene3D" id="2.60.40.10">
    <property type="entry name" value="Immunoglobulins"/>
    <property type="match status" value="2"/>
</dbReference>
<gene>
    <name evidence="5" type="primary">COL14A1_5</name>
    <name evidence="5" type="ORF">EYF80_037642</name>
</gene>
<dbReference type="InterPro" id="IPR003961">
    <property type="entry name" value="FN3_dom"/>
</dbReference>
<dbReference type="Proteomes" id="UP000314294">
    <property type="component" value="Unassembled WGS sequence"/>
</dbReference>
<dbReference type="AlphaFoldDB" id="A0A4Z2GFU5"/>
<accession>A0A4Z2GFU5</accession>
<evidence type="ECO:0000259" key="4">
    <source>
        <dbReference type="PROSITE" id="PS50853"/>
    </source>
</evidence>
<evidence type="ECO:0000259" key="3">
    <source>
        <dbReference type="PROSITE" id="PS50234"/>
    </source>
</evidence>